<keyword evidence="1" id="KW-1133">Transmembrane helix</keyword>
<evidence type="ECO:0000256" key="1">
    <source>
        <dbReference type="SAM" id="Phobius"/>
    </source>
</evidence>
<keyword evidence="1" id="KW-0812">Transmembrane</keyword>
<dbReference type="GO" id="GO:0000270">
    <property type="term" value="P:peptidoglycan metabolic process"/>
    <property type="evidence" value="ECO:0007669"/>
    <property type="project" value="TreeGrafter"/>
</dbReference>
<keyword evidence="4" id="KW-1185">Reference proteome</keyword>
<reference evidence="3 4" key="1">
    <citation type="submission" date="2019-02" db="EMBL/GenBank/DDBJ databases">
        <title>Deep-cultivation of Planctomycetes and their phenomic and genomic characterization uncovers novel biology.</title>
        <authorList>
            <person name="Wiegand S."/>
            <person name="Jogler M."/>
            <person name="Boedeker C."/>
            <person name="Pinto D."/>
            <person name="Vollmers J."/>
            <person name="Rivas-Marin E."/>
            <person name="Kohn T."/>
            <person name="Peeters S.H."/>
            <person name="Heuer A."/>
            <person name="Rast P."/>
            <person name="Oberbeckmann S."/>
            <person name="Bunk B."/>
            <person name="Jeske O."/>
            <person name="Meyerdierks A."/>
            <person name="Storesund J.E."/>
            <person name="Kallscheuer N."/>
            <person name="Luecker S."/>
            <person name="Lage O.M."/>
            <person name="Pohl T."/>
            <person name="Merkel B.J."/>
            <person name="Hornburger P."/>
            <person name="Mueller R.-W."/>
            <person name="Bruemmer F."/>
            <person name="Labrenz M."/>
            <person name="Spormann A.M."/>
            <person name="Op Den Camp H."/>
            <person name="Overmann J."/>
            <person name="Amann R."/>
            <person name="Jetten M.S.M."/>
            <person name="Mascher T."/>
            <person name="Medema M.H."/>
            <person name="Devos D.P."/>
            <person name="Kaster A.-K."/>
            <person name="Ovreas L."/>
            <person name="Rohde M."/>
            <person name="Galperin M.Y."/>
            <person name="Jogler C."/>
        </authorList>
    </citation>
    <scope>NUCLEOTIDE SEQUENCE [LARGE SCALE GENOMIC DNA]</scope>
    <source>
        <strain evidence="3 4">CA13</strain>
    </source>
</reference>
<dbReference type="PANTHER" id="PTHR30336:SF4">
    <property type="entry name" value="ENVELOPE BIOGENESIS FACTOR ELYC"/>
    <property type="match status" value="1"/>
</dbReference>
<keyword evidence="1" id="KW-0472">Membrane</keyword>
<dbReference type="EMBL" id="SJPJ01000001">
    <property type="protein sequence ID" value="TWT79820.1"/>
    <property type="molecule type" value="Genomic_DNA"/>
</dbReference>
<dbReference type="GO" id="GO:0005886">
    <property type="term" value="C:plasma membrane"/>
    <property type="evidence" value="ECO:0007669"/>
    <property type="project" value="TreeGrafter"/>
</dbReference>
<dbReference type="OrthoDB" id="9782395at2"/>
<feature type="transmembrane region" description="Helical" evidence="1">
    <location>
        <begin position="52"/>
        <end position="73"/>
    </location>
</feature>
<feature type="domain" description="DUF218" evidence="2">
    <location>
        <begin position="122"/>
        <end position="285"/>
    </location>
</feature>
<feature type="transmembrane region" description="Helical" evidence="1">
    <location>
        <begin position="85"/>
        <end position="105"/>
    </location>
</feature>
<dbReference type="CDD" id="cd06259">
    <property type="entry name" value="YdcF-like"/>
    <property type="match status" value="1"/>
</dbReference>
<sequence>MTDPKSKVSVSQSPLRASAAGFAFGGLLNLVFALGTWGYNGAEMAAGCATDLVMPVGLIWTFSLIAMITFYGCGNRRSAIAMAGLFSLVTLTGNGSVASMMIGSVEMPRNSLSATDVPLRSLVVLGGAISIAYDDVPELGRAGQRMFSTAEYWFSDQTQSIICTGTSPVSELGPSKAGRMMLESLKIPSAAIFEVPGHNTTQEMENLAVFFHSPPEDFPSKGKIGLVTSAFHMRRAMRLAEAQGLDFIPLPCGYDSPASYEWTPRALVPKADAMGVFSRALKERLAKIVGR</sequence>
<feature type="transmembrane region" description="Helical" evidence="1">
    <location>
        <begin position="21"/>
        <end position="40"/>
    </location>
</feature>
<dbReference type="AlphaFoldDB" id="A0A5C5YY33"/>
<name>A0A5C5YY33_9BACT</name>
<gene>
    <name evidence="3" type="ORF">CA13_12270</name>
</gene>
<protein>
    <recommendedName>
        <fullName evidence="2">DUF218 domain-containing protein</fullName>
    </recommendedName>
</protein>
<evidence type="ECO:0000259" key="2">
    <source>
        <dbReference type="Pfam" id="PF02698"/>
    </source>
</evidence>
<proteinExistence type="predicted"/>
<dbReference type="PANTHER" id="PTHR30336">
    <property type="entry name" value="INNER MEMBRANE PROTEIN, PROBABLE PERMEASE"/>
    <property type="match status" value="1"/>
</dbReference>
<dbReference type="GO" id="GO:0043164">
    <property type="term" value="P:Gram-negative-bacterium-type cell wall biogenesis"/>
    <property type="evidence" value="ECO:0007669"/>
    <property type="project" value="TreeGrafter"/>
</dbReference>
<dbReference type="Pfam" id="PF02698">
    <property type="entry name" value="DUF218"/>
    <property type="match status" value="1"/>
</dbReference>
<dbReference type="InterPro" id="IPR051599">
    <property type="entry name" value="Cell_Envelope_Assoc"/>
</dbReference>
<organism evidence="3 4">
    <name type="scientific">Novipirellula herctigrandis</name>
    <dbReference type="NCBI Taxonomy" id="2527986"/>
    <lineage>
        <taxon>Bacteria</taxon>
        <taxon>Pseudomonadati</taxon>
        <taxon>Planctomycetota</taxon>
        <taxon>Planctomycetia</taxon>
        <taxon>Pirellulales</taxon>
        <taxon>Pirellulaceae</taxon>
        <taxon>Novipirellula</taxon>
    </lineage>
</organism>
<evidence type="ECO:0000313" key="4">
    <source>
        <dbReference type="Proteomes" id="UP000315010"/>
    </source>
</evidence>
<comment type="caution">
    <text evidence="3">The sequence shown here is derived from an EMBL/GenBank/DDBJ whole genome shotgun (WGS) entry which is preliminary data.</text>
</comment>
<accession>A0A5C5YY33</accession>
<dbReference type="Proteomes" id="UP000315010">
    <property type="component" value="Unassembled WGS sequence"/>
</dbReference>
<evidence type="ECO:0000313" key="3">
    <source>
        <dbReference type="EMBL" id="TWT79820.1"/>
    </source>
</evidence>
<dbReference type="InterPro" id="IPR003848">
    <property type="entry name" value="DUF218"/>
</dbReference>